<comment type="caution">
    <text evidence="1">The sequence shown here is derived from an EMBL/GenBank/DDBJ whole genome shotgun (WGS) entry which is preliminary data.</text>
</comment>
<proteinExistence type="predicted"/>
<dbReference type="EMBL" id="RBUA01000150">
    <property type="protein sequence ID" value="RMU65406.1"/>
    <property type="molecule type" value="Genomic_DNA"/>
</dbReference>
<evidence type="ECO:0000313" key="1">
    <source>
        <dbReference type="EMBL" id="RMU65406.1"/>
    </source>
</evidence>
<dbReference type="Proteomes" id="UP000280395">
    <property type="component" value="Unassembled WGS sequence"/>
</dbReference>
<evidence type="ECO:0000313" key="2">
    <source>
        <dbReference type="Proteomes" id="UP000280395"/>
    </source>
</evidence>
<accession>A0A3M5W4R4</accession>
<dbReference type="AlphaFoldDB" id="A0A3M5W4R4"/>
<reference evidence="1 2" key="1">
    <citation type="submission" date="2018-08" db="EMBL/GenBank/DDBJ databases">
        <title>Recombination of ecologically and evolutionarily significant loci maintains genetic cohesion in the Pseudomonas syringae species complex.</title>
        <authorList>
            <person name="Dillon M."/>
            <person name="Thakur S."/>
            <person name="Almeida R.N.D."/>
            <person name="Weir B.S."/>
            <person name="Guttman D.S."/>
        </authorList>
    </citation>
    <scope>NUCLEOTIDE SEQUENCE [LARGE SCALE GENOMIC DNA]</scope>
    <source>
        <strain evidence="1 2">ICMP 14479</strain>
    </source>
</reference>
<organism evidence="1 2">
    <name type="scientific">Pseudomonas syringae pv. avii</name>
    <dbReference type="NCBI Taxonomy" id="663959"/>
    <lineage>
        <taxon>Bacteria</taxon>
        <taxon>Pseudomonadati</taxon>
        <taxon>Pseudomonadota</taxon>
        <taxon>Gammaproteobacteria</taxon>
        <taxon>Pseudomonadales</taxon>
        <taxon>Pseudomonadaceae</taxon>
        <taxon>Pseudomonas</taxon>
        <taxon>Pseudomonas syringae</taxon>
    </lineage>
</organism>
<gene>
    <name evidence="1" type="ORF">ALP29_200104</name>
</gene>
<sequence length="106" mass="12113">MIVCSGHHFAQLQTLLRATPVRTYVALEHISKKMAHVAEAVCLNHANKRIKKMQTSLTVLMQSHRTAITQKQKHLVFTGLQHCFEIAIKVFQSNRIVRVPVSYTHL</sequence>
<feature type="non-terminal residue" evidence="1">
    <location>
        <position position="106"/>
    </location>
</feature>
<name>A0A3M5W4R4_PSESX</name>
<protein>
    <submittedName>
        <fullName evidence="1">Uncharacterized protein</fullName>
    </submittedName>
</protein>